<dbReference type="Proteomes" id="UP001302274">
    <property type="component" value="Unassembled WGS sequence"/>
</dbReference>
<reference evidence="2 3" key="1">
    <citation type="submission" date="2023-11" db="EMBL/GenBank/DDBJ databases">
        <title>A Novel Polar Bacteriovorax (B. antarcticus) Isolated from the Biocrust in Antarctica.</title>
        <authorList>
            <person name="Mun W."/>
            <person name="Choi S.Y."/>
            <person name="Mitchell R.J."/>
        </authorList>
    </citation>
    <scope>NUCLEOTIDE SEQUENCE [LARGE SCALE GENOMIC DNA]</scope>
    <source>
        <strain evidence="2 3">PP10</strain>
    </source>
</reference>
<gene>
    <name evidence="2" type="ORF">SHI21_12985</name>
</gene>
<name>A0ABU5VW05_9BACT</name>
<sequence length="64" mass="7041">MTTDNQTTISIEETTYSKATSIGRNVSSKAVDKATNAMKTLSLRPTKSVKKNNSFKPTFAKKSR</sequence>
<protein>
    <submittedName>
        <fullName evidence="2">Uncharacterized protein</fullName>
    </submittedName>
</protein>
<organism evidence="2 3">
    <name type="scientific">Bacteriovorax antarcticus</name>
    <dbReference type="NCBI Taxonomy" id="3088717"/>
    <lineage>
        <taxon>Bacteria</taxon>
        <taxon>Pseudomonadati</taxon>
        <taxon>Bdellovibrionota</taxon>
        <taxon>Bacteriovoracia</taxon>
        <taxon>Bacteriovoracales</taxon>
        <taxon>Bacteriovoracaceae</taxon>
        <taxon>Bacteriovorax</taxon>
    </lineage>
</organism>
<evidence type="ECO:0000256" key="1">
    <source>
        <dbReference type="SAM" id="MobiDB-lite"/>
    </source>
</evidence>
<feature type="region of interest" description="Disordered" evidence="1">
    <location>
        <begin position="37"/>
        <end position="64"/>
    </location>
</feature>
<proteinExistence type="predicted"/>
<dbReference type="EMBL" id="JAYGJQ010000002">
    <property type="protein sequence ID" value="MEA9357132.1"/>
    <property type="molecule type" value="Genomic_DNA"/>
</dbReference>
<feature type="compositionally biased region" description="Polar residues" evidence="1">
    <location>
        <begin position="37"/>
        <end position="56"/>
    </location>
</feature>
<evidence type="ECO:0000313" key="3">
    <source>
        <dbReference type="Proteomes" id="UP001302274"/>
    </source>
</evidence>
<comment type="caution">
    <text evidence="2">The sequence shown here is derived from an EMBL/GenBank/DDBJ whole genome shotgun (WGS) entry which is preliminary data.</text>
</comment>
<dbReference type="RefSeq" id="WP_323577026.1">
    <property type="nucleotide sequence ID" value="NZ_JAYGJQ010000002.1"/>
</dbReference>
<keyword evidence="3" id="KW-1185">Reference proteome</keyword>
<accession>A0ABU5VW05</accession>
<evidence type="ECO:0000313" key="2">
    <source>
        <dbReference type="EMBL" id="MEA9357132.1"/>
    </source>
</evidence>